<feature type="transmembrane region" description="Helical" evidence="1">
    <location>
        <begin position="609"/>
        <end position="633"/>
    </location>
</feature>
<feature type="transmembrane region" description="Helical" evidence="1">
    <location>
        <begin position="352"/>
        <end position="375"/>
    </location>
</feature>
<protein>
    <submittedName>
        <fullName evidence="2">Uncharacterized protein</fullName>
    </submittedName>
</protein>
<proteinExistence type="predicted"/>
<dbReference type="PANTHER" id="PTHR22943">
    <property type="entry name" value="7-TRANSMEMBRANE DOMAIN RECEPTOR C.ELEGANS"/>
    <property type="match status" value="1"/>
</dbReference>
<feature type="transmembrane region" description="Helical" evidence="1">
    <location>
        <begin position="110"/>
        <end position="132"/>
    </location>
</feature>
<evidence type="ECO:0000313" key="2">
    <source>
        <dbReference type="EMBL" id="UMM27004.1"/>
    </source>
</evidence>
<feature type="transmembrane region" description="Helical" evidence="1">
    <location>
        <begin position="455"/>
        <end position="475"/>
    </location>
</feature>
<keyword evidence="1" id="KW-1133">Transmembrane helix</keyword>
<sequence>MQIEKFANVKTTIQICSVILSAFVNTVSIYLIITKSPKIMGTYRHLMTYFCCCSLLFSLIDAVVQPVSMQQLLAAICAHLAQLNIQTYKSAFFMVVDVKSRHLTPSVAEFFIDLLCGFVAVTVYGIAIHFIYRFLALERQGRLRYFNHQFLLVWLSIPLIAGTIWFIVTGIVFSMDPITTEYIRSTVKEFVNLDMEDVVYGAAAFFPLDQNGQKFTSYLAFFGLSCYLTLLTIPFLTMLICGLQSWKKVRCLLDHGESEFARNLQMQLYKALIAQTVLPVVFFYIPFGFIFILPIFEIDCQFMAAPVTLVFAIYPALDPLPTLFFVDYYRNAIWDSFFRTSMQIETFANVKTTIQICSVILSAFVNTVSIYLIITKSPKIMGTYRHLMTYFCCCSLLFSLIDAIVQPNIQTYKSAFFMVVDVKDRHLTPWVAELCIRMLCGCIGVTTYGMAIHFVYRFFALESIPLFGGVLWFLVTEFTFPMNKETTEYIRSTVKEFFNLDMEDVVYGAAAFFPLDENGQKFTNYLAFFGLSCYLTLLTIPFLTMLICGLQSWKKVRCLLDHGESEFARNLQMQLYKALIAQTVLPVVFFYIPFGLIFIFPIFEINCQFIAAPITLVFAMYSAIDALPTLFFVDYYRKAIIDVLDWFRCKDAKVQGVSDEYVTRACQAAT</sequence>
<feature type="transmembrane region" description="Helical" evidence="1">
    <location>
        <begin position="12"/>
        <end position="34"/>
    </location>
</feature>
<name>A0AAE9ERX4_CAEBR</name>
<accession>A0AAE9ERX4</accession>
<feature type="transmembrane region" description="Helical" evidence="1">
    <location>
        <begin position="387"/>
        <end position="407"/>
    </location>
</feature>
<feature type="transmembrane region" description="Helical" evidence="1">
    <location>
        <begin position="46"/>
        <end position="64"/>
    </location>
</feature>
<feature type="transmembrane region" description="Helical" evidence="1">
    <location>
        <begin position="152"/>
        <end position="175"/>
    </location>
</feature>
<feature type="transmembrane region" description="Helical" evidence="1">
    <location>
        <begin position="218"/>
        <end position="240"/>
    </location>
</feature>
<keyword evidence="1" id="KW-0812">Transmembrane</keyword>
<feature type="transmembrane region" description="Helical" evidence="1">
    <location>
        <begin position="272"/>
        <end position="296"/>
    </location>
</feature>
<evidence type="ECO:0000256" key="1">
    <source>
        <dbReference type="SAM" id="Phobius"/>
    </source>
</evidence>
<feature type="transmembrane region" description="Helical" evidence="1">
    <location>
        <begin position="579"/>
        <end position="603"/>
    </location>
</feature>
<dbReference type="PANTHER" id="PTHR22943:SF64">
    <property type="entry name" value="SEVEN TM RECEPTOR"/>
    <property type="match status" value="1"/>
</dbReference>
<gene>
    <name evidence="2" type="ORF">L5515_010474</name>
</gene>
<reference evidence="2 3" key="1">
    <citation type="submission" date="2022-04" db="EMBL/GenBank/DDBJ databases">
        <title>Chromosome-level reference genomes for two strains of Caenorhabditis briggsae: an improved platform for comparative genomics.</title>
        <authorList>
            <person name="Stevens L."/>
            <person name="Andersen E."/>
        </authorList>
    </citation>
    <scope>NUCLEOTIDE SEQUENCE [LARGE SCALE GENOMIC DNA]</scope>
    <source>
        <strain evidence="2">VX34</strain>
        <tissue evidence="2">Whole-organism</tissue>
    </source>
</reference>
<dbReference type="EMBL" id="CP092623">
    <property type="protein sequence ID" value="UMM27004.1"/>
    <property type="molecule type" value="Genomic_DNA"/>
</dbReference>
<dbReference type="AlphaFoldDB" id="A0AAE9ERX4"/>
<evidence type="ECO:0000313" key="3">
    <source>
        <dbReference type="Proteomes" id="UP000829354"/>
    </source>
</evidence>
<keyword evidence="1" id="KW-0472">Membrane</keyword>
<feature type="transmembrane region" description="Helical" evidence="1">
    <location>
        <begin position="427"/>
        <end position="448"/>
    </location>
</feature>
<keyword evidence="3" id="KW-1185">Reference proteome</keyword>
<feature type="transmembrane region" description="Helical" evidence="1">
    <location>
        <begin position="525"/>
        <end position="547"/>
    </location>
</feature>
<organism evidence="2 3">
    <name type="scientific">Caenorhabditis briggsae</name>
    <dbReference type="NCBI Taxonomy" id="6238"/>
    <lineage>
        <taxon>Eukaryota</taxon>
        <taxon>Metazoa</taxon>
        <taxon>Ecdysozoa</taxon>
        <taxon>Nematoda</taxon>
        <taxon>Chromadorea</taxon>
        <taxon>Rhabditida</taxon>
        <taxon>Rhabditina</taxon>
        <taxon>Rhabditomorpha</taxon>
        <taxon>Rhabditoidea</taxon>
        <taxon>Rhabditidae</taxon>
        <taxon>Peloderinae</taxon>
        <taxon>Caenorhabditis</taxon>
    </lineage>
</organism>
<dbReference type="Pfam" id="PF10326">
    <property type="entry name" value="7TM_GPCR_Str"/>
    <property type="match status" value="3"/>
</dbReference>
<dbReference type="Proteomes" id="UP000829354">
    <property type="component" value="Chromosome IV"/>
</dbReference>
<dbReference type="InterPro" id="IPR019428">
    <property type="entry name" value="7TM_GPCR_serpentine_rcpt_Str"/>
</dbReference>
<dbReference type="SUPFAM" id="SSF81321">
    <property type="entry name" value="Family A G protein-coupled receptor-like"/>
    <property type="match status" value="2"/>
</dbReference>